<dbReference type="EC" id="3.2.1.4" evidence="5"/>
<dbReference type="Pfam" id="PF00150">
    <property type="entry name" value="Cellulase"/>
    <property type="match status" value="1"/>
</dbReference>
<dbReference type="SUPFAM" id="SSF51445">
    <property type="entry name" value="(Trans)glycosidases"/>
    <property type="match status" value="1"/>
</dbReference>
<sequence length="369" mass="42346">MRRRGGRLRRWVSGFLLLLLLGGSFFAYRWKADEERRFVKALGAGWNLGNTLDVHNLHKETDDPTAYETYWNNPPTTPELFSDVKAAGFDLVRIPVTWYEHMDEDLQVDGAWLDRVQQVVDEALAAGLSVIINAHHDPWYTPLESQAGEAEVWTRALWGQLALRFREYDESLLFESMNEPRLIGTEREWSDGTPEAREIVNRLNEVFVETVRASGGENSGRYLLLPTYCARTGTDALEGFRMPEGERLIVSLHLYEPYGFTHQESGSADFSPDSEKDTRAIDQTFRDVERLFACKGIPVIITEFGARDKDNEDARIRWARYILEAARPLGIPCVWWDAGGRPEEEKSFSLYDRYGRVWLFPDLTAALTE</sequence>
<evidence type="ECO:0000256" key="3">
    <source>
        <dbReference type="ARBA" id="ARBA00023295"/>
    </source>
</evidence>
<dbReference type="EMBL" id="VSSQ01014135">
    <property type="protein sequence ID" value="MPM53017.1"/>
    <property type="molecule type" value="Genomic_DNA"/>
</dbReference>
<dbReference type="InterPro" id="IPR017853">
    <property type="entry name" value="GH"/>
</dbReference>
<evidence type="ECO:0000259" key="4">
    <source>
        <dbReference type="Pfam" id="PF00150"/>
    </source>
</evidence>
<name>A0A645AJ16_9ZZZZ</name>
<evidence type="ECO:0000313" key="5">
    <source>
        <dbReference type="EMBL" id="MPM53017.1"/>
    </source>
</evidence>
<dbReference type="InterPro" id="IPR050386">
    <property type="entry name" value="Glycosyl_hydrolase_5"/>
</dbReference>
<organism evidence="5">
    <name type="scientific">bioreactor metagenome</name>
    <dbReference type="NCBI Taxonomy" id="1076179"/>
    <lineage>
        <taxon>unclassified sequences</taxon>
        <taxon>metagenomes</taxon>
        <taxon>ecological metagenomes</taxon>
    </lineage>
</organism>
<dbReference type="GO" id="GO:0005576">
    <property type="term" value="C:extracellular region"/>
    <property type="evidence" value="ECO:0007669"/>
    <property type="project" value="TreeGrafter"/>
</dbReference>
<proteinExistence type="predicted"/>
<comment type="caution">
    <text evidence="5">The sequence shown here is derived from an EMBL/GenBank/DDBJ whole genome shotgun (WGS) entry which is preliminary data.</text>
</comment>
<dbReference type="Gene3D" id="3.20.20.80">
    <property type="entry name" value="Glycosidases"/>
    <property type="match status" value="1"/>
</dbReference>
<dbReference type="InterPro" id="IPR018087">
    <property type="entry name" value="Glyco_hydro_5_CS"/>
</dbReference>
<dbReference type="AlphaFoldDB" id="A0A645AJ16"/>
<accession>A0A645AJ16</accession>
<dbReference type="PANTHER" id="PTHR31297:SF17">
    <property type="entry name" value="ENDOGLUCANASE"/>
    <property type="match status" value="1"/>
</dbReference>
<keyword evidence="3 5" id="KW-0326">Glycosidase</keyword>
<evidence type="ECO:0000256" key="1">
    <source>
        <dbReference type="ARBA" id="ARBA00022729"/>
    </source>
</evidence>
<dbReference type="PROSITE" id="PS00659">
    <property type="entry name" value="GLYCOSYL_HYDROL_F5"/>
    <property type="match status" value="1"/>
</dbReference>
<reference evidence="5" key="1">
    <citation type="submission" date="2019-08" db="EMBL/GenBank/DDBJ databases">
        <authorList>
            <person name="Kucharzyk K."/>
            <person name="Murdoch R.W."/>
            <person name="Higgins S."/>
            <person name="Loffler F."/>
        </authorList>
    </citation>
    <scope>NUCLEOTIDE SEQUENCE</scope>
</reference>
<dbReference type="GO" id="GO:0008422">
    <property type="term" value="F:beta-glucosidase activity"/>
    <property type="evidence" value="ECO:0007669"/>
    <property type="project" value="TreeGrafter"/>
</dbReference>
<gene>
    <name evidence="5" type="primary">celA_7</name>
    <name evidence="5" type="ORF">SDC9_99781</name>
</gene>
<dbReference type="InterPro" id="IPR001547">
    <property type="entry name" value="Glyco_hydro_5"/>
</dbReference>
<dbReference type="GO" id="GO:0008810">
    <property type="term" value="F:cellulase activity"/>
    <property type="evidence" value="ECO:0007669"/>
    <property type="project" value="UniProtKB-EC"/>
</dbReference>
<keyword evidence="2 5" id="KW-0378">Hydrolase</keyword>
<dbReference type="GO" id="GO:0009986">
    <property type="term" value="C:cell surface"/>
    <property type="evidence" value="ECO:0007669"/>
    <property type="project" value="TreeGrafter"/>
</dbReference>
<protein>
    <submittedName>
        <fullName evidence="5">Endoglucanase A</fullName>
        <ecNumber evidence="5">3.2.1.4</ecNumber>
    </submittedName>
</protein>
<keyword evidence="1" id="KW-0732">Signal</keyword>
<dbReference type="GO" id="GO:0009251">
    <property type="term" value="P:glucan catabolic process"/>
    <property type="evidence" value="ECO:0007669"/>
    <property type="project" value="TreeGrafter"/>
</dbReference>
<evidence type="ECO:0000256" key="2">
    <source>
        <dbReference type="ARBA" id="ARBA00022801"/>
    </source>
</evidence>
<feature type="domain" description="Glycoside hydrolase family 5" evidence="4">
    <location>
        <begin position="65"/>
        <end position="339"/>
    </location>
</feature>
<dbReference type="PANTHER" id="PTHR31297">
    <property type="entry name" value="GLUCAN ENDO-1,6-BETA-GLUCOSIDASE B"/>
    <property type="match status" value="1"/>
</dbReference>